<evidence type="ECO:0000313" key="4">
    <source>
        <dbReference type="Proteomes" id="UP000184240"/>
    </source>
</evidence>
<keyword evidence="1" id="KW-0175">Coiled coil</keyword>
<dbReference type="AlphaFoldDB" id="A0A1M5TLT4"/>
<dbReference type="PROSITE" id="PS51257">
    <property type="entry name" value="PROKAR_LIPOPROTEIN"/>
    <property type="match status" value="1"/>
</dbReference>
<organism evidence="3 4">
    <name type="scientific">Leeuwenhoekiella palythoae</name>
    <dbReference type="NCBI Taxonomy" id="573501"/>
    <lineage>
        <taxon>Bacteria</taxon>
        <taxon>Pseudomonadati</taxon>
        <taxon>Bacteroidota</taxon>
        <taxon>Flavobacteriia</taxon>
        <taxon>Flavobacteriales</taxon>
        <taxon>Flavobacteriaceae</taxon>
        <taxon>Leeuwenhoekiella</taxon>
    </lineage>
</organism>
<dbReference type="Proteomes" id="UP000290037">
    <property type="component" value="Unassembled WGS sequence"/>
</dbReference>
<feature type="coiled-coil region" evidence="1">
    <location>
        <begin position="116"/>
        <end position="157"/>
    </location>
</feature>
<reference evidence="4" key="2">
    <citation type="submission" date="2016-11" db="EMBL/GenBank/DDBJ databases">
        <authorList>
            <person name="Varghese N."/>
            <person name="Submissions S."/>
        </authorList>
    </citation>
    <scope>NUCLEOTIDE SEQUENCE [LARGE SCALE GENOMIC DNA]</scope>
    <source>
        <strain evidence="4">DSM 19859</strain>
    </source>
</reference>
<evidence type="ECO:0000313" key="3">
    <source>
        <dbReference type="EMBL" id="SHH51631.1"/>
    </source>
</evidence>
<evidence type="ECO:0000256" key="1">
    <source>
        <dbReference type="SAM" id="Coils"/>
    </source>
</evidence>
<dbReference type="EMBL" id="FQXT01000001">
    <property type="protein sequence ID" value="SHH51631.1"/>
    <property type="molecule type" value="Genomic_DNA"/>
</dbReference>
<keyword evidence="5" id="KW-1185">Reference proteome</keyword>
<dbReference type="Proteomes" id="UP000184240">
    <property type="component" value="Unassembled WGS sequence"/>
</dbReference>
<sequence>MKKYLVFSFLATILFTACDDTRKAMHDEYLEFVMHTDSLETVHEAMVVSHKAVKADTRTLAQKLKDVEATDSIAMTDVQEHQMQLKAQATSLAKLKKLIESHADVKGYFMSDSISVEQMEQQLLDMEANNEEIAARLNQIKTELQKIEAEQEILKNQDSEE</sequence>
<gene>
    <name evidence="2" type="ORF">DSM01_2082</name>
    <name evidence="3" type="ORF">SAMN04487999_0393</name>
</gene>
<name>A0A1M5TLT4_9FLAO</name>
<protein>
    <recommendedName>
        <fullName evidence="6">Lipoprotein</fullName>
    </recommendedName>
</protein>
<dbReference type="EMBL" id="QOVN01000004">
    <property type="protein sequence ID" value="RXG28621.1"/>
    <property type="molecule type" value="Genomic_DNA"/>
</dbReference>
<accession>A0A1M5TLT4</accession>
<dbReference type="RefSeq" id="WP_072979783.1">
    <property type="nucleotide sequence ID" value="NZ_FQXT01000001.1"/>
</dbReference>
<evidence type="ECO:0000313" key="5">
    <source>
        <dbReference type="Proteomes" id="UP000290037"/>
    </source>
</evidence>
<proteinExistence type="predicted"/>
<reference evidence="3" key="1">
    <citation type="submission" date="2016-11" db="EMBL/GenBank/DDBJ databases">
        <authorList>
            <person name="Jaros S."/>
            <person name="Januszkiewicz K."/>
            <person name="Wedrychowicz H."/>
        </authorList>
    </citation>
    <scope>NUCLEOTIDE SEQUENCE [LARGE SCALE GENOMIC DNA]</scope>
    <source>
        <strain evidence="3">DSM 19859</strain>
    </source>
</reference>
<evidence type="ECO:0000313" key="2">
    <source>
        <dbReference type="EMBL" id="RXG28621.1"/>
    </source>
</evidence>
<dbReference type="STRING" id="573501.SAMN04487999_0393"/>
<reference evidence="2 5" key="3">
    <citation type="submission" date="2018-07" db="EMBL/GenBank/DDBJ databases">
        <title>Leeuwenhoekiella genomics.</title>
        <authorList>
            <person name="Tahon G."/>
            <person name="Willems A."/>
        </authorList>
    </citation>
    <scope>NUCLEOTIDE SEQUENCE [LARGE SCALE GENOMIC DNA]</scope>
    <source>
        <strain evidence="2 5">LMG 24856</strain>
    </source>
</reference>
<dbReference type="OrthoDB" id="1446442at2"/>
<evidence type="ECO:0008006" key="6">
    <source>
        <dbReference type="Google" id="ProtNLM"/>
    </source>
</evidence>